<evidence type="ECO:0000256" key="2">
    <source>
        <dbReference type="ARBA" id="ARBA00022801"/>
    </source>
</evidence>
<dbReference type="SUPFAM" id="SSF75005">
    <property type="entry name" value="Arabinanase/levansucrase/invertase"/>
    <property type="match status" value="1"/>
</dbReference>
<dbReference type="Pfam" id="PF04616">
    <property type="entry name" value="Glyco_hydro_43"/>
    <property type="match status" value="1"/>
</dbReference>
<sequence length="434" mass="47770">MTHAVPILQARHRLLAFLAVLAIALSVAQVVNAPPAQAATAYIYTTFKGDAAADQELWVYTSSNATSFSTLADTNFRGPTGALRDPSIIKSGGNYYIAYTVQSWTTQSTHFNIARSTDLRNWTHVASVPAGVSGTAYTWAPEFYVEGGTVRVVISLGTSDHQFVPYVYTAQNSGLTSWSGPTRLGIPANHIDTYIVKRGSTYHAFVKNETSKWIERWTSTNFTTWTNQGNQWQQYHEGPSVVQLENGTYRAYIDRYPSGGMWTSTSSDLTSWSGLSQVGCDGCRHGTVILDTTYSAASGERVTNRHSGLVMDVQNPNLNNNARVGQYAWNGENWQRWAFEDAGSGYLRIRSVHSNKCLDVSGTADGSEVQQYDCYNGTNQQFTLRNTSNGYVEIVDRRSGKCIDVPGMSTSNGTILKIYPCNGGNNQQWLRATA</sequence>
<dbReference type="SUPFAM" id="SSF50370">
    <property type="entry name" value="Ricin B-like lectins"/>
    <property type="match status" value="1"/>
</dbReference>
<dbReference type="SMART" id="SM00458">
    <property type="entry name" value="RICIN"/>
    <property type="match status" value="1"/>
</dbReference>
<dbReference type="InterPro" id="IPR035992">
    <property type="entry name" value="Ricin_B-like_lectins"/>
</dbReference>
<comment type="caution">
    <text evidence="7">The sequence shown here is derived from an EMBL/GenBank/DDBJ whole genome shotgun (WGS) entry which is preliminary data.</text>
</comment>
<reference evidence="8" key="1">
    <citation type="journal article" date="2019" name="Int. J. Syst. Evol. Microbiol.">
        <title>The Global Catalogue of Microorganisms (GCM) 10K type strain sequencing project: providing services to taxonomists for standard genome sequencing and annotation.</title>
        <authorList>
            <consortium name="The Broad Institute Genomics Platform"/>
            <consortium name="The Broad Institute Genome Sequencing Center for Infectious Disease"/>
            <person name="Wu L."/>
            <person name="Ma J."/>
        </authorList>
    </citation>
    <scope>NUCLEOTIDE SEQUENCE [LARGE SCALE GENOMIC DNA]</scope>
    <source>
        <strain evidence="8">CCUG 42722</strain>
    </source>
</reference>
<keyword evidence="2 4" id="KW-0378">Hydrolase</keyword>
<evidence type="ECO:0000256" key="4">
    <source>
        <dbReference type="RuleBase" id="RU361187"/>
    </source>
</evidence>
<dbReference type="RefSeq" id="WP_377133793.1">
    <property type="nucleotide sequence ID" value="NZ_JBHSFI010000003.1"/>
</dbReference>
<evidence type="ECO:0000313" key="7">
    <source>
        <dbReference type="EMBL" id="MFC4628066.1"/>
    </source>
</evidence>
<evidence type="ECO:0000256" key="3">
    <source>
        <dbReference type="ARBA" id="ARBA00023295"/>
    </source>
</evidence>
<comment type="similarity">
    <text evidence="1 4">Belongs to the glycosyl hydrolase 43 family.</text>
</comment>
<proteinExistence type="inferred from homology"/>
<keyword evidence="3 4" id="KW-0326">Glycosidase</keyword>
<dbReference type="Gene3D" id="2.115.10.20">
    <property type="entry name" value="Glycosyl hydrolase domain, family 43"/>
    <property type="match status" value="1"/>
</dbReference>
<name>A0ABV9HG07_9MICO</name>
<dbReference type="PROSITE" id="PS50231">
    <property type="entry name" value="RICIN_B_LECTIN"/>
    <property type="match status" value="1"/>
</dbReference>
<dbReference type="CDD" id="cd00161">
    <property type="entry name" value="beta-trefoil_Ricin-like"/>
    <property type="match status" value="1"/>
</dbReference>
<keyword evidence="8" id="KW-1185">Reference proteome</keyword>
<dbReference type="Pfam" id="PF00652">
    <property type="entry name" value="Ricin_B_lectin"/>
    <property type="match status" value="1"/>
</dbReference>
<gene>
    <name evidence="7" type="ORF">ACFO6V_07470</name>
</gene>
<dbReference type="InterPro" id="IPR006710">
    <property type="entry name" value="Glyco_hydro_43"/>
</dbReference>
<organism evidence="7 8">
    <name type="scientific">Promicromonospora alba</name>
    <dbReference type="NCBI Taxonomy" id="1616110"/>
    <lineage>
        <taxon>Bacteria</taxon>
        <taxon>Bacillati</taxon>
        <taxon>Actinomycetota</taxon>
        <taxon>Actinomycetes</taxon>
        <taxon>Micrococcales</taxon>
        <taxon>Promicromonosporaceae</taxon>
        <taxon>Promicromonospora</taxon>
    </lineage>
</organism>
<protein>
    <submittedName>
        <fullName evidence="7">RICIN domain-containing protein</fullName>
    </submittedName>
</protein>
<dbReference type="Proteomes" id="UP001596011">
    <property type="component" value="Unassembled WGS sequence"/>
</dbReference>
<dbReference type="InterPro" id="IPR000772">
    <property type="entry name" value="Ricin_B_lectin"/>
</dbReference>
<dbReference type="InterPro" id="IPR023296">
    <property type="entry name" value="Glyco_hydro_beta-prop_sf"/>
</dbReference>
<feature type="domain" description="Ricin B lectin" evidence="6">
    <location>
        <begin position="298"/>
        <end position="432"/>
    </location>
</feature>
<evidence type="ECO:0000259" key="6">
    <source>
        <dbReference type="SMART" id="SM00458"/>
    </source>
</evidence>
<dbReference type="Gene3D" id="2.80.10.50">
    <property type="match status" value="3"/>
</dbReference>
<evidence type="ECO:0000313" key="8">
    <source>
        <dbReference type="Proteomes" id="UP001596011"/>
    </source>
</evidence>
<dbReference type="EMBL" id="JBHSFI010000003">
    <property type="protein sequence ID" value="MFC4628066.1"/>
    <property type="molecule type" value="Genomic_DNA"/>
</dbReference>
<accession>A0ABV9HG07</accession>
<evidence type="ECO:0000256" key="1">
    <source>
        <dbReference type="ARBA" id="ARBA00009865"/>
    </source>
</evidence>
<evidence type="ECO:0000256" key="5">
    <source>
        <dbReference type="SAM" id="SignalP"/>
    </source>
</evidence>
<keyword evidence="5" id="KW-0732">Signal</keyword>
<feature type="signal peptide" evidence="5">
    <location>
        <begin position="1"/>
        <end position="33"/>
    </location>
</feature>
<feature type="chain" id="PRO_5046045644" evidence="5">
    <location>
        <begin position="34"/>
        <end position="434"/>
    </location>
</feature>